<evidence type="ECO:0000256" key="7">
    <source>
        <dbReference type="ARBA" id="ARBA00023022"/>
    </source>
</evidence>
<feature type="chain" id="PRO_5036402791" evidence="8">
    <location>
        <begin position="20"/>
        <end position="628"/>
    </location>
</feature>
<keyword evidence="5" id="KW-0391">Immunity</keyword>
<dbReference type="InterPro" id="IPR002861">
    <property type="entry name" value="Reeler_dom"/>
</dbReference>
<comment type="subcellular location">
    <subcellularLocation>
        <location evidence="2">Membrane</location>
        <topology evidence="2">Multi-pass membrane protein</topology>
    </subcellularLocation>
</comment>
<evidence type="ECO:0000256" key="8">
    <source>
        <dbReference type="SAM" id="SignalP"/>
    </source>
</evidence>
<dbReference type="GO" id="GO:0099072">
    <property type="term" value="P:regulation of postsynaptic membrane neurotransmitter receptor levels"/>
    <property type="evidence" value="ECO:0007669"/>
    <property type="project" value="TreeGrafter"/>
</dbReference>
<keyword evidence="6" id="KW-0408">Iron</keyword>
<dbReference type="PROSITE" id="PS51019">
    <property type="entry name" value="REELIN"/>
    <property type="match status" value="1"/>
</dbReference>
<dbReference type="GO" id="GO:0002376">
    <property type="term" value="P:immune system process"/>
    <property type="evidence" value="ECO:0007669"/>
    <property type="project" value="UniProtKB-KW"/>
</dbReference>
<organism evidence="11">
    <name type="scientific">Darwinula stevensoni</name>
    <dbReference type="NCBI Taxonomy" id="69355"/>
    <lineage>
        <taxon>Eukaryota</taxon>
        <taxon>Metazoa</taxon>
        <taxon>Ecdysozoa</taxon>
        <taxon>Arthropoda</taxon>
        <taxon>Crustacea</taxon>
        <taxon>Oligostraca</taxon>
        <taxon>Ostracoda</taxon>
        <taxon>Podocopa</taxon>
        <taxon>Podocopida</taxon>
        <taxon>Darwinulocopina</taxon>
        <taxon>Darwinuloidea</taxon>
        <taxon>Darwinulidae</taxon>
        <taxon>Darwinula</taxon>
    </lineage>
</organism>
<feature type="signal peptide" evidence="8">
    <location>
        <begin position="1"/>
        <end position="19"/>
    </location>
</feature>
<dbReference type="GO" id="GO:0042742">
    <property type="term" value="P:defense response to bacterium"/>
    <property type="evidence" value="ECO:0007669"/>
    <property type="project" value="UniProtKB-KW"/>
</dbReference>
<evidence type="ECO:0000313" key="11">
    <source>
        <dbReference type="EMBL" id="CAD7247115.1"/>
    </source>
</evidence>
<keyword evidence="4" id="KW-0929">Antimicrobial</keyword>
<dbReference type="InterPro" id="IPR005018">
    <property type="entry name" value="DOMON_domain"/>
</dbReference>
<feature type="domain" description="DOMON" evidence="9">
    <location>
        <begin position="278"/>
        <end position="395"/>
    </location>
</feature>
<protein>
    <submittedName>
        <fullName evidence="11">Uncharacterized protein</fullName>
    </submittedName>
</protein>
<reference evidence="11" key="1">
    <citation type="submission" date="2020-11" db="EMBL/GenBank/DDBJ databases">
        <authorList>
            <person name="Tran Van P."/>
        </authorList>
    </citation>
    <scope>NUCLEOTIDE SEQUENCE</scope>
</reference>
<dbReference type="CDD" id="cd09628">
    <property type="entry name" value="DOMON_SDR_2_like"/>
    <property type="match status" value="2"/>
</dbReference>
<dbReference type="SMART" id="SM00664">
    <property type="entry name" value="DoH"/>
    <property type="match status" value="2"/>
</dbReference>
<dbReference type="Gene3D" id="2.60.40.4060">
    <property type="entry name" value="Reeler domain"/>
    <property type="match status" value="1"/>
</dbReference>
<comment type="similarity">
    <text evidence="3">Belongs to the insect defense protein family.</text>
</comment>
<dbReference type="OrthoDB" id="6382110at2759"/>
<evidence type="ECO:0000259" key="10">
    <source>
        <dbReference type="PROSITE" id="PS51019"/>
    </source>
</evidence>
<sequence>MIWLSLSFLGVCLLEGALGYARGAPEAACDNLTPRHGRDPMDLSTAPYRVMVSSDTVKSGERLSVRLSGVDGTEFDGFLVQARNASDDSISGTFFTQFHKYLTCEPGDHNAVTHKSAHHKKEIMVDWEPASGTSGEVRFKAAFVKKFHTFWVGVESPPVRVERSVPGADVPGKPIAGERTRNADSAIPAASPVATFLGSVPRVRVGSHSIAIQQKGDYVAFESGDLTFLQSEAGSSQVSRGQGGGRNEGVGEGSIYDGCYSSKGCFGSSLECIKDGNCNHTVTWRRKGERILFEVQAKTEGYVAMGLSADTAMGEDAVVECVEEDGRIKAYRSWNLNIPKKSNRRASDHSGVYNVNGAYIDGVMYCSYELDPVFEQNGVKFDLNKQKYVLFVAAGYVKDDKSNVGYHRNGWIAAEGPVALAGTTEQTQQDFGVDTIYDGCNSNKECFGMSGECVVNGDCNHIVAWRKKGERYQFEIQAETDGYVALGLSQDKEMGDDAVVECMEVDGRIKAFRSWNFNTPRKTNRRADVQSGVYNVNGAYVDGVMYCSFEVDPIHEQNGVTFDLNKQKYVLFVAAGYVKDDKSNIGYHRNGWIAAWSPLALAEFRRYDPVLLWLHGFFPTGVRTLHRR</sequence>
<proteinExistence type="inferred from homology"/>
<keyword evidence="8" id="KW-0732">Signal</keyword>
<keyword evidence="7" id="KW-0044">Antibiotic</keyword>
<dbReference type="Pfam" id="PF02014">
    <property type="entry name" value="Reeler"/>
    <property type="match status" value="1"/>
</dbReference>
<accession>A0A7R9A7J6</accession>
<gene>
    <name evidence="11" type="ORF">DSTB1V02_LOCUS6953</name>
</gene>
<dbReference type="InterPro" id="IPR042307">
    <property type="entry name" value="Reeler_sf"/>
</dbReference>
<evidence type="ECO:0000259" key="9">
    <source>
        <dbReference type="PROSITE" id="PS50836"/>
    </source>
</evidence>
<evidence type="ECO:0000256" key="4">
    <source>
        <dbReference type="ARBA" id="ARBA00022529"/>
    </source>
</evidence>
<dbReference type="PROSITE" id="PS50836">
    <property type="entry name" value="DOMON"/>
    <property type="match status" value="2"/>
</dbReference>
<dbReference type="GO" id="GO:0042832">
    <property type="term" value="P:defense response to protozoan"/>
    <property type="evidence" value="ECO:0007669"/>
    <property type="project" value="UniProtKB-ARBA"/>
</dbReference>
<dbReference type="CDD" id="cd08544">
    <property type="entry name" value="Reeler"/>
    <property type="match status" value="1"/>
</dbReference>
<evidence type="ECO:0000256" key="5">
    <source>
        <dbReference type="ARBA" id="ARBA00022859"/>
    </source>
</evidence>
<dbReference type="GO" id="GO:1900449">
    <property type="term" value="P:regulation of glutamate receptor signaling pathway"/>
    <property type="evidence" value="ECO:0007669"/>
    <property type="project" value="InterPro"/>
</dbReference>
<name>A0A7R9A7J6_9CRUS</name>
<evidence type="ECO:0000256" key="6">
    <source>
        <dbReference type="ARBA" id="ARBA00023004"/>
    </source>
</evidence>
<dbReference type="Proteomes" id="UP000677054">
    <property type="component" value="Unassembled WGS sequence"/>
</dbReference>
<feature type="domain" description="DOMON" evidence="9">
    <location>
        <begin position="459"/>
        <end position="576"/>
    </location>
</feature>
<dbReference type="InterPro" id="IPR042789">
    <property type="entry name" value="FRRS1L"/>
</dbReference>
<keyword evidence="12" id="KW-1185">Reference proteome</keyword>
<dbReference type="EMBL" id="LR900860">
    <property type="protein sequence ID" value="CAD7247115.1"/>
    <property type="molecule type" value="Genomic_DNA"/>
</dbReference>
<feature type="domain" description="Reelin" evidence="10">
    <location>
        <begin position="14"/>
        <end position="174"/>
    </location>
</feature>
<evidence type="ECO:0000256" key="1">
    <source>
        <dbReference type="ARBA" id="ARBA00001970"/>
    </source>
</evidence>
<evidence type="ECO:0000313" key="12">
    <source>
        <dbReference type="Proteomes" id="UP000677054"/>
    </source>
</evidence>
<comment type="cofactor">
    <cofactor evidence="1">
        <name>heme b</name>
        <dbReference type="ChEBI" id="CHEBI:60344"/>
    </cofactor>
</comment>
<dbReference type="PANTHER" id="PTHR46902:SF1">
    <property type="entry name" value="DOMON DOMAIN-CONTAINING PROTEIN FRRS1L"/>
    <property type="match status" value="1"/>
</dbReference>
<evidence type="ECO:0000256" key="3">
    <source>
        <dbReference type="ARBA" id="ARBA00008501"/>
    </source>
</evidence>
<dbReference type="AlphaFoldDB" id="A0A7R9A7J6"/>
<evidence type="ECO:0000256" key="2">
    <source>
        <dbReference type="ARBA" id="ARBA00004141"/>
    </source>
</evidence>
<dbReference type="GO" id="GO:0016020">
    <property type="term" value="C:membrane"/>
    <property type="evidence" value="ECO:0007669"/>
    <property type="project" value="UniProtKB-SubCell"/>
</dbReference>
<dbReference type="PANTHER" id="PTHR46902">
    <property type="entry name" value="DOMON DOMAIN-CONTAINING PROTEIN FRRS1L"/>
    <property type="match status" value="1"/>
</dbReference>
<dbReference type="FunFam" id="2.60.40.4060:FF:000003">
    <property type="entry name" value="Ferric chelate reductase 1"/>
    <property type="match status" value="1"/>
</dbReference>
<dbReference type="EMBL" id="CAJPEV010001343">
    <property type="protein sequence ID" value="CAG0892141.1"/>
    <property type="molecule type" value="Genomic_DNA"/>
</dbReference>
<dbReference type="Pfam" id="PF03351">
    <property type="entry name" value="DOMON"/>
    <property type="match status" value="2"/>
</dbReference>